<feature type="transmembrane region" description="Helical" evidence="1">
    <location>
        <begin position="289"/>
        <end position="315"/>
    </location>
</feature>
<feature type="transmembrane region" description="Helical" evidence="1">
    <location>
        <begin position="99"/>
        <end position="117"/>
    </location>
</feature>
<keyword evidence="1" id="KW-1133">Transmembrane helix</keyword>
<dbReference type="Pfam" id="PF17088">
    <property type="entry name" value="YCF90"/>
    <property type="match status" value="1"/>
</dbReference>
<sequence length="473" mass="56385">MIINSLHFWLSSVLSLLINIDQETILNFLNIEDPFTNEEYNTLLGAANVSTPVSLETFKLIIDSIWEHYRHGLGFVDIENIAVFILIVRFLFLSRKYNIRTSFFITCIGLSAAYLWYMHLRDLAFYYTRTLWMCPLTHNLSEEFEEIYYQQLAVFSKAGARFDSQSFYGPALRALQNMTSDTEYRFDPLSMLWTYLPTDIKYLTDKIYYVLTLKAIPSAYKFIDFQIISLSSMLWYTFIVRINKRYCPYLLRWHWTFLITLEYLERPFIYIQDRSVYYLNEVLLPNGYFIEASLVTNFVITIVAAQYLFIVLALLHALCGQYFYFPFLTENTELHVGLRPKDSLYSGGHTIWQNKRAYMVSRQASAKLRKYRFGTIRAAYSKLPRFWYGWLGRGTVNDLTTEEYKQYLKDKENKNSIKRARHRNSKIRWEYRQERLKKRIAKILAKFGIKINSINIDDDDDDFYEDFRRIAKK</sequence>
<evidence type="ECO:0000313" key="3">
    <source>
        <dbReference type="EMBL" id="AIR76140.1"/>
    </source>
</evidence>
<dbReference type="EMBL" id="KJ958485">
    <property type="protein sequence ID" value="AIR76140.1"/>
    <property type="molecule type" value="Genomic_DNA"/>
</dbReference>
<keyword evidence="3" id="KW-0934">Plastid</keyword>
<geneLocation type="chloroplast" evidence="3"/>
<accession>A0A089VP82</accession>
<evidence type="ECO:0000256" key="1">
    <source>
        <dbReference type="SAM" id="Phobius"/>
    </source>
</evidence>
<keyword evidence="2" id="KW-0732">Signal</keyword>
<reference evidence="3" key="1">
    <citation type="journal article" date="2014" name="PLoS ONE">
        <title>Conserved gene order and expanded inverted repeats characterize plastid genomes of Thalassiosirales.</title>
        <authorList>
            <person name="Sabir J.S."/>
            <person name="Yu M."/>
            <person name="Ashworth M.P."/>
            <person name="Baeshen N.A."/>
            <person name="Baeshen M.N."/>
            <person name="Bahieldin A."/>
            <person name="Theriot E.C."/>
            <person name="Jansen R.K."/>
        </authorList>
    </citation>
    <scope>NUCLEOTIDE SEQUENCE</scope>
</reference>
<feature type="transmembrane region" description="Helical" evidence="1">
    <location>
        <begin position="73"/>
        <end position="92"/>
    </location>
</feature>
<name>A0A089VP82_THAWE</name>
<proteinExistence type="predicted"/>
<keyword evidence="3" id="KW-0150">Chloroplast</keyword>
<dbReference type="AlphaFoldDB" id="A0A089VP82"/>
<dbReference type="RefSeq" id="YP_009093467.1">
    <property type="nucleotide sequence ID" value="NC_025314.1"/>
</dbReference>
<dbReference type="GeneID" id="20834245"/>
<protein>
    <recommendedName>
        <fullName evidence="4">Derlin</fullName>
    </recommendedName>
</protein>
<reference evidence="3" key="2">
    <citation type="submission" date="2014-06" db="EMBL/GenBank/DDBJ databases">
        <authorList>
            <person name="Sabir J.S.M."/>
            <person name="Yu M."/>
            <person name="Ashworth M.P."/>
            <person name="Baeshen N.A."/>
            <person name="Baeshen M.N."/>
            <person name="Bahieldin A."/>
            <person name="Theriot E.C."/>
            <person name="Jansen R.K."/>
        </authorList>
    </citation>
    <scope>NUCLEOTIDE SEQUENCE</scope>
</reference>
<evidence type="ECO:0000256" key="2">
    <source>
        <dbReference type="SAM" id="SignalP"/>
    </source>
</evidence>
<organism evidence="3">
    <name type="scientific">Thalassiosira weissflogii</name>
    <name type="common">Marine diatom</name>
    <dbReference type="NCBI Taxonomy" id="1577725"/>
    <lineage>
        <taxon>Eukaryota</taxon>
        <taxon>Sar</taxon>
        <taxon>Stramenopiles</taxon>
        <taxon>Ochrophyta</taxon>
        <taxon>Bacillariophyta</taxon>
        <taxon>Coscinodiscophyceae</taxon>
        <taxon>Thalassiosirophycidae</taxon>
        <taxon>Thalassiosirales</taxon>
        <taxon>Thalassiosiraceae</taxon>
        <taxon>Conticribra</taxon>
    </lineage>
</organism>
<evidence type="ECO:0008006" key="4">
    <source>
        <dbReference type="Google" id="ProtNLM"/>
    </source>
</evidence>
<dbReference type="InterPro" id="IPR031383">
    <property type="entry name" value="Ycf90"/>
</dbReference>
<feature type="chain" id="PRO_5030002799" description="Derlin" evidence="2">
    <location>
        <begin position="23"/>
        <end position="473"/>
    </location>
</feature>
<feature type="transmembrane region" description="Helical" evidence="1">
    <location>
        <begin position="219"/>
        <end position="238"/>
    </location>
</feature>
<keyword evidence="1" id="KW-0812">Transmembrane</keyword>
<feature type="signal peptide" evidence="2">
    <location>
        <begin position="1"/>
        <end position="22"/>
    </location>
</feature>
<keyword evidence="1" id="KW-0472">Membrane</keyword>
<gene>
    <name evidence="3" type="primary">ycf90</name>
</gene>